<gene>
    <name evidence="1" type="ORF">NARC_130054</name>
</gene>
<comment type="caution">
    <text evidence="1">The sequence shown here is derived from an EMBL/GenBank/DDBJ whole genome shotgun (WGS) entry which is preliminary data.</text>
</comment>
<name>A0A557SSY7_9ARCH</name>
<organism evidence="1 2">
    <name type="scientific">Candidatus Nitrosocosmicus arcticus</name>
    <dbReference type="NCBI Taxonomy" id="2035267"/>
    <lineage>
        <taxon>Archaea</taxon>
        <taxon>Nitrososphaerota</taxon>
        <taxon>Nitrososphaeria</taxon>
        <taxon>Nitrososphaerales</taxon>
        <taxon>Nitrososphaeraceae</taxon>
        <taxon>Candidatus Nitrosocosmicus</taxon>
    </lineage>
</organism>
<dbReference type="Proteomes" id="UP000315289">
    <property type="component" value="Unassembled WGS sequence"/>
</dbReference>
<dbReference type="AlphaFoldDB" id="A0A557SSY7"/>
<sequence length="40" mass="4629">MIKVRLSMSHKILHSILFLIVTININDSYSKIFYNTNSSS</sequence>
<accession>A0A557SSY7</accession>
<keyword evidence="2" id="KW-1185">Reference proteome</keyword>
<reference evidence="1 2" key="1">
    <citation type="journal article" date="2019" name="Front. Microbiol.">
        <title>Ammonia Oxidation by the Arctic Terrestrial Thaumarchaeote Candidatus Nitrosocosmicus arcticus Is Stimulated by Increasing Temperatures.</title>
        <authorList>
            <person name="Alves R.J.E."/>
            <person name="Kerou M."/>
            <person name="Zappe A."/>
            <person name="Bittner R."/>
            <person name="Abby S.S."/>
            <person name="Schmidt H.A."/>
            <person name="Pfeifer K."/>
            <person name="Schleper C."/>
        </authorList>
    </citation>
    <scope>NUCLEOTIDE SEQUENCE [LARGE SCALE GENOMIC DNA]</scope>
    <source>
        <strain evidence="1 2">Kfb</strain>
    </source>
</reference>
<protein>
    <submittedName>
        <fullName evidence="1">Uncharacterized protein</fullName>
    </submittedName>
</protein>
<evidence type="ECO:0000313" key="2">
    <source>
        <dbReference type="Proteomes" id="UP000315289"/>
    </source>
</evidence>
<evidence type="ECO:0000313" key="1">
    <source>
        <dbReference type="EMBL" id="TVP39715.1"/>
    </source>
</evidence>
<dbReference type="EMBL" id="VOAH01000013">
    <property type="protein sequence ID" value="TVP39715.1"/>
    <property type="molecule type" value="Genomic_DNA"/>
</dbReference>
<proteinExistence type="predicted"/>